<dbReference type="AlphaFoldDB" id="A0A1E3R359"/>
<dbReference type="PANTHER" id="PTHR43135">
    <property type="entry name" value="ALPHA-D-RIBOSE 1-METHYLPHOSPHONATE 5-TRIPHOSPHATE DIPHOSPHATASE"/>
    <property type="match status" value="1"/>
</dbReference>
<accession>A0A1E3R359</accession>
<dbReference type="InterPro" id="IPR032466">
    <property type="entry name" value="Metal_Hydrolase"/>
</dbReference>
<sequence length="102" mass="10853">MAARRRHLRRLPRPGTAIYAGTDAGSTVAHGRIADEIDALKAIGMSPTQALGAACWDARDWLGRPSLQHGAPADLVCFSEDPRTGAAVVNHPDLVILRGVTF</sequence>
<reference evidence="2" key="1">
    <citation type="submission" date="2016-09" db="EMBL/GenBank/DDBJ databases">
        <authorList>
            <person name="Greninger A.L."/>
            <person name="Jerome K.R."/>
            <person name="Mcnair B."/>
            <person name="Wallis C."/>
            <person name="Fang F."/>
        </authorList>
    </citation>
    <scope>NUCLEOTIDE SEQUENCE [LARGE SCALE GENOMIC DNA]</scope>
    <source>
        <strain evidence="2">M7</strain>
    </source>
</reference>
<dbReference type="InterPro" id="IPR051781">
    <property type="entry name" value="Metallo-dep_Hydrolase"/>
</dbReference>
<evidence type="ECO:0000313" key="1">
    <source>
        <dbReference type="EMBL" id="ODQ84279.1"/>
    </source>
</evidence>
<name>A0A1E3R359_9MYCO</name>
<dbReference type="Proteomes" id="UP000094243">
    <property type="component" value="Unassembled WGS sequence"/>
</dbReference>
<organism evidence="1 2">
    <name type="scientific">Mycolicibacterium holsaticum</name>
    <dbReference type="NCBI Taxonomy" id="152142"/>
    <lineage>
        <taxon>Bacteria</taxon>
        <taxon>Bacillati</taxon>
        <taxon>Actinomycetota</taxon>
        <taxon>Actinomycetes</taxon>
        <taxon>Mycobacteriales</taxon>
        <taxon>Mycobacteriaceae</taxon>
        <taxon>Mycolicibacterium</taxon>
    </lineage>
</organism>
<comment type="caution">
    <text evidence="1">The sequence shown here is derived from an EMBL/GenBank/DDBJ whole genome shotgun (WGS) entry which is preliminary data.</text>
</comment>
<gene>
    <name evidence="1" type="ORF">BHQ17_27855</name>
</gene>
<keyword evidence="2" id="KW-1185">Reference proteome</keyword>
<dbReference type="EMBL" id="MIGZ01000309">
    <property type="protein sequence ID" value="ODQ84279.1"/>
    <property type="molecule type" value="Genomic_DNA"/>
</dbReference>
<dbReference type="Gene3D" id="3.20.20.140">
    <property type="entry name" value="Metal-dependent hydrolases"/>
    <property type="match status" value="1"/>
</dbReference>
<proteinExistence type="predicted"/>
<protein>
    <recommendedName>
        <fullName evidence="3">Amidohydrolase-related domain-containing protein</fullName>
    </recommendedName>
</protein>
<dbReference type="PANTHER" id="PTHR43135:SF4">
    <property type="entry name" value="AMIDOHYDROLASE-RELATED DOMAIN-CONTAINING PROTEIN"/>
    <property type="match status" value="1"/>
</dbReference>
<evidence type="ECO:0008006" key="3">
    <source>
        <dbReference type="Google" id="ProtNLM"/>
    </source>
</evidence>
<dbReference type="SUPFAM" id="SSF51556">
    <property type="entry name" value="Metallo-dependent hydrolases"/>
    <property type="match status" value="1"/>
</dbReference>
<evidence type="ECO:0000313" key="2">
    <source>
        <dbReference type="Proteomes" id="UP000094243"/>
    </source>
</evidence>